<evidence type="ECO:0000256" key="3">
    <source>
        <dbReference type="ARBA" id="ARBA00022525"/>
    </source>
</evidence>
<feature type="non-terminal residue" evidence="5">
    <location>
        <position position="1"/>
    </location>
</feature>
<dbReference type="GO" id="GO:0017171">
    <property type="term" value="F:serine hydrolase activity"/>
    <property type="evidence" value="ECO:0007669"/>
    <property type="project" value="TreeGrafter"/>
</dbReference>
<evidence type="ECO:0000256" key="4">
    <source>
        <dbReference type="RuleBase" id="RU004262"/>
    </source>
</evidence>
<dbReference type="Gene3D" id="3.40.50.1820">
    <property type="entry name" value="alpha/beta hydrolase"/>
    <property type="match status" value="1"/>
</dbReference>
<keyword evidence="3" id="KW-0964">Secreted</keyword>
<dbReference type="PRINTS" id="PR00821">
    <property type="entry name" value="TAGLIPASE"/>
</dbReference>
<dbReference type="InterPro" id="IPR000734">
    <property type="entry name" value="TAG_lipase"/>
</dbReference>
<evidence type="ECO:0000256" key="2">
    <source>
        <dbReference type="ARBA" id="ARBA00010701"/>
    </source>
</evidence>
<dbReference type="EMBL" id="KB740562">
    <property type="protein sequence ID" value="ENN80263.1"/>
    <property type="molecule type" value="Genomic_DNA"/>
</dbReference>
<dbReference type="InterPro" id="IPR013818">
    <property type="entry name" value="Lipase"/>
</dbReference>
<comment type="similarity">
    <text evidence="2 4">Belongs to the AB hydrolase superfamily. Lipase family.</text>
</comment>
<dbReference type="OMA" id="WMEQQEL"/>
<dbReference type="AlphaFoldDB" id="N6TQD5"/>
<sequence length="300" mass="32618">MKPLANSFFSQKIFHFSSAQAINPDDVSYVFYTRELPDGFLIKSNTDSNVNKLLRIFDPTLPTVVLIHGWQDDYESNSNTYVKDAIFSKTNANVFKVDWSPLSRLGYLAARDSVPPVGKEAATFIQRLSTAFNYPLIDFTLVGFSLGAHIAGNIGKALKGKIGLIIALDPAGPFISSTDSSFSVYPTDAKYVQGIHTNGGTLGMLDPVGHSDFYPNGGARQPGCGIDLIGNCAHNRAWQLFAESVTDNRFVASSCATLEDLRATNCPGKTKHMGGLARLDRSAKGLYYLETNNNSPFGRA</sequence>
<dbReference type="InterPro" id="IPR033906">
    <property type="entry name" value="Lipase_N"/>
</dbReference>
<accession>N6TQD5</accession>
<evidence type="ECO:0000313" key="5">
    <source>
        <dbReference type="EMBL" id="ENN80263.1"/>
    </source>
</evidence>
<dbReference type="SUPFAM" id="SSF53474">
    <property type="entry name" value="alpha/beta-Hydrolases"/>
    <property type="match status" value="1"/>
</dbReference>
<dbReference type="Pfam" id="PF00151">
    <property type="entry name" value="Lipase"/>
    <property type="match status" value="1"/>
</dbReference>
<organism evidence="5">
    <name type="scientific">Dendroctonus ponderosae</name>
    <name type="common">Mountain pine beetle</name>
    <dbReference type="NCBI Taxonomy" id="77166"/>
    <lineage>
        <taxon>Eukaryota</taxon>
        <taxon>Metazoa</taxon>
        <taxon>Ecdysozoa</taxon>
        <taxon>Arthropoda</taxon>
        <taxon>Hexapoda</taxon>
        <taxon>Insecta</taxon>
        <taxon>Pterygota</taxon>
        <taxon>Neoptera</taxon>
        <taxon>Endopterygota</taxon>
        <taxon>Coleoptera</taxon>
        <taxon>Polyphaga</taxon>
        <taxon>Cucujiformia</taxon>
        <taxon>Curculionidae</taxon>
        <taxon>Scolytinae</taxon>
        <taxon>Dendroctonus</taxon>
    </lineage>
</organism>
<dbReference type="OrthoDB" id="199913at2759"/>
<proteinExistence type="inferred from homology"/>
<reference evidence="5" key="1">
    <citation type="journal article" date="2013" name="Genome Biol.">
        <title>Draft genome of the mountain pine beetle, Dendroctonus ponderosae Hopkins, a major forest pest.</title>
        <authorList>
            <person name="Keeling C.I."/>
            <person name="Yuen M.M."/>
            <person name="Liao N.Y."/>
            <person name="Docking T.R."/>
            <person name="Chan S.K."/>
            <person name="Taylor G.A."/>
            <person name="Palmquist D.L."/>
            <person name="Jackman S.D."/>
            <person name="Nguyen A."/>
            <person name="Li M."/>
            <person name="Henderson H."/>
            <person name="Janes J.K."/>
            <person name="Zhao Y."/>
            <person name="Pandoh P."/>
            <person name="Moore R."/>
            <person name="Sperling F.A."/>
            <person name="Huber D.P."/>
            <person name="Birol I."/>
            <person name="Jones S.J."/>
            <person name="Bohlmann J."/>
        </authorList>
    </citation>
    <scope>NUCLEOTIDE SEQUENCE</scope>
</reference>
<protein>
    <submittedName>
        <fullName evidence="5">Uncharacterized protein</fullName>
    </submittedName>
</protein>
<dbReference type="GO" id="GO:0016042">
    <property type="term" value="P:lipid catabolic process"/>
    <property type="evidence" value="ECO:0007669"/>
    <property type="project" value="TreeGrafter"/>
</dbReference>
<dbReference type="CDD" id="cd00707">
    <property type="entry name" value="Pancreat_lipase_like"/>
    <property type="match status" value="1"/>
</dbReference>
<dbReference type="InterPro" id="IPR029058">
    <property type="entry name" value="AB_hydrolase_fold"/>
</dbReference>
<dbReference type="GO" id="GO:0005615">
    <property type="term" value="C:extracellular space"/>
    <property type="evidence" value="ECO:0007669"/>
    <property type="project" value="TreeGrafter"/>
</dbReference>
<dbReference type="PANTHER" id="PTHR11610:SF173">
    <property type="entry name" value="LIPASE DOMAIN-CONTAINING PROTEIN-RELATED"/>
    <property type="match status" value="1"/>
</dbReference>
<gene>
    <name evidence="5" type="ORF">YQE_03257</name>
</gene>
<evidence type="ECO:0000256" key="1">
    <source>
        <dbReference type="ARBA" id="ARBA00004613"/>
    </source>
</evidence>
<dbReference type="PANTHER" id="PTHR11610">
    <property type="entry name" value="LIPASE"/>
    <property type="match status" value="1"/>
</dbReference>
<comment type="subcellular location">
    <subcellularLocation>
        <location evidence="1">Secreted</location>
    </subcellularLocation>
</comment>
<dbReference type="GO" id="GO:0016298">
    <property type="term" value="F:lipase activity"/>
    <property type="evidence" value="ECO:0007669"/>
    <property type="project" value="InterPro"/>
</dbReference>
<name>N6TQD5_DENPD</name>